<dbReference type="Proteomes" id="UP000260680">
    <property type="component" value="Unassembled WGS sequence"/>
</dbReference>
<keyword evidence="1" id="KW-0540">Nuclease</keyword>
<keyword evidence="1" id="KW-0255">Endonuclease</keyword>
<keyword evidence="1" id="KW-0378">Hydrolase</keyword>
<dbReference type="GO" id="GO:0004519">
    <property type="term" value="F:endonuclease activity"/>
    <property type="evidence" value="ECO:0007669"/>
    <property type="project" value="UniProtKB-KW"/>
</dbReference>
<protein>
    <submittedName>
        <fullName evidence="1">AP endonuclease</fullName>
    </submittedName>
</protein>
<name>A0A3E2NEG8_9FIRM</name>
<reference evidence="1 2" key="1">
    <citation type="submission" date="2018-07" db="EMBL/GenBank/DDBJ databases">
        <title>New species, Clostridium PI-S10-A1B.</title>
        <authorList>
            <person name="Krishna G."/>
            <person name="Summeta K."/>
            <person name="Shikha S."/>
            <person name="Prabhu P.B."/>
            <person name="Suresh K."/>
        </authorList>
    </citation>
    <scope>NUCLEOTIDE SEQUENCE [LARGE SCALE GENOMIC DNA]</scope>
    <source>
        <strain evidence="1 2">PI-S10-A1B</strain>
    </source>
</reference>
<dbReference type="AlphaFoldDB" id="A0A3E2NEG8"/>
<dbReference type="EMBL" id="QOHO01000024">
    <property type="protein sequence ID" value="RFZ79418.1"/>
    <property type="molecule type" value="Genomic_DNA"/>
</dbReference>
<sequence>MNFDIKRSVSLYSYQEEFYLGKMNLEDCIREVSRTGATGIELLPEQMIDEFPVVTPEFKEKWFGWMEKYQVEPTCYDAFLENHIYKNRRCTLKEQIQMMERDIKLAHELGFKTLRTLVSTPMEVIEGSLACASDQNIKICLEVHSPFSLNSGWADGYMEMILRTGTENFGFMPDFGIFCKAVPDVLRDQARRRGVSEEVIKAVDEAFAQRVEKGFVKIKYDLNLGKANKEYRIANGEPQLLEKVKKLGGGEAALRYAASTFAYTWCDPQDIIDNIRYIYHTHAKFYNTDENYKETSIPIGEVVKAYKKAGYHGYLSSEYEGNTALNDTFDVDSVEQVRRHQEALRSAIEEQVEL</sequence>
<dbReference type="OrthoDB" id="1883766at2"/>
<dbReference type="InterPro" id="IPR036237">
    <property type="entry name" value="Xyl_isomerase-like_sf"/>
</dbReference>
<dbReference type="RefSeq" id="WP_117416560.1">
    <property type="nucleotide sequence ID" value="NZ_QOHO01000024.1"/>
</dbReference>
<comment type="caution">
    <text evidence="1">The sequence shown here is derived from an EMBL/GenBank/DDBJ whole genome shotgun (WGS) entry which is preliminary data.</text>
</comment>
<organism evidence="1 2">
    <name type="scientific">Lacrimispora amygdalina</name>
    <dbReference type="NCBI Taxonomy" id="253257"/>
    <lineage>
        <taxon>Bacteria</taxon>
        <taxon>Bacillati</taxon>
        <taxon>Bacillota</taxon>
        <taxon>Clostridia</taxon>
        <taxon>Lachnospirales</taxon>
        <taxon>Lachnospiraceae</taxon>
        <taxon>Lacrimispora</taxon>
    </lineage>
</organism>
<dbReference type="InterPro" id="IPR050312">
    <property type="entry name" value="IolE/XylAMocC-like"/>
</dbReference>
<evidence type="ECO:0000313" key="2">
    <source>
        <dbReference type="Proteomes" id="UP000260680"/>
    </source>
</evidence>
<dbReference type="SUPFAM" id="SSF51658">
    <property type="entry name" value="Xylose isomerase-like"/>
    <property type="match status" value="1"/>
</dbReference>
<gene>
    <name evidence="1" type="ORF">DS742_08460</name>
</gene>
<dbReference type="Gene3D" id="3.20.20.150">
    <property type="entry name" value="Divalent-metal-dependent TIM barrel enzymes"/>
    <property type="match status" value="1"/>
</dbReference>
<accession>A0A3E2NEG8</accession>
<evidence type="ECO:0000313" key="1">
    <source>
        <dbReference type="EMBL" id="RFZ79418.1"/>
    </source>
</evidence>
<proteinExistence type="predicted"/>
<dbReference type="PANTHER" id="PTHR12110:SF53">
    <property type="entry name" value="BLR5974 PROTEIN"/>
    <property type="match status" value="1"/>
</dbReference>
<dbReference type="PANTHER" id="PTHR12110">
    <property type="entry name" value="HYDROXYPYRUVATE ISOMERASE"/>
    <property type="match status" value="1"/>
</dbReference>